<dbReference type="InterPro" id="IPR013320">
    <property type="entry name" value="ConA-like_dom_sf"/>
</dbReference>
<keyword evidence="2" id="KW-1133">Transmembrane helix</keyword>
<dbReference type="Proteomes" id="UP000326837">
    <property type="component" value="Chromosome"/>
</dbReference>
<evidence type="ECO:0000313" key="3">
    <source>
        <dbReference type="EMBL" id="BBO35234.1"/>
    </source>
</evidence>
<dbReference type="GO" id="GO:0016989">
    <property type="term" value="F:sigma factor antagonist activity"/>
    <property type="evidence" value="ECO:0007669"/>
    <property type="project" value="TreeGrafter"/>
</dbReference>
<name>A0A5K7XEE4_9BACT</name>
<evidence type="ECO:0000313" key="4">
    <source>
        <dbReference type="Proteomes" id="UP000326837"/>
    </source>
</evidence>
<evidence type="ECO:0000256" key="2">
    <source>
        <dbReference type="SAM" id="Phobius"/>
    </source>
</evidence>
<keyword evidence="2" id="KW-0472">Membrane</keyword>
<dbReference type="PANTHER" id="PTHR30273:SF2">
    <property type="entry name" value="PROTEIN FECR"/>
    <property type="match status" value="1"/>
</dbReference>
<dbReference type="SUPFAM" id="SSF49899">
    <property type="entry name" value="Concanavalin A-like lectins/glucanases"/>
    <property type="match status" value="1"/>
</dbReference>
<proteinExistence type="predicted"/>
<gene>
    <name evidence="3" type="ORF">PLANPX_4846</name>
</gene>
<sequence length="600" mass="65057">MATEEDELRELLLVALDGELSDEQRARLDDLLRGSEAMRRSAARFLYDDSVLAEEIGTLGEALDFLQHPLEQTASGDVIPMVSSAGAAGLARGTAQSSRKRSDSVEPPSTLPTKFWRATDYVNRHGVAVALVASIAAVAFMWQYTTMMAKLDRLHTLAAASDPAEVKKHRQAIIKGAASPGSPPVARVTGLSGCEWPKGVSGLKFGDTLAPGQRLRLTKGIVQLTYDAGTRVMLEGPVDMVMTTAIEAKLSSGKIAAAVPRFARGYTILTPTAEVVDLGTEFGVAVDKLGDSEIHVFDGDVVTRPLGEKGVDGNLVHTRQDQAVKFGVSAKKPERIRADSKKFVRRLIPDLPADKLPQLPLTEKLTLWLAADVMPSMQEGDPVSVWPDILVGENSFPDDAWQFDERLCPTWIRDGEKRPAIRFDGWSTYLSTSPMEAGDQQTAFVVFAPSPATFASSTHGGMLLKYGLNAPSLELSLLTDHVPRGLVWASNSVGETSNVGMISGVPVKPLAPCAVAYTYDAVGNHSELAVNGVSRGVSDAPRRLEQHAKKYIGSHAQPWYEAYFLGNMYEVIVYDSALSDAERQRVFQYLSTRYGLQLGE</sequence>
<feature type="transmembrane region" description="Helical" evidence="2">
    <location>
        <begin position="126"/>
        <end position="144"/>
    </location>
</feature>
<dbReference type="KEGG" id="lpav:PLANPX_4846"/>
<dbReference type="Gene3D" id="2.60.120.200">
    <property type="match status" value="1"/>
</dbReference>
<protein>
    <recommendedName>
        <fullName evidence="5">FecR protein domain-containing protein</fullName>
    </recommendedName>
</protein>
<keyword evidence="4" id="KW-1185">Reference proteome</keyword>
<dbReference type="InterPro" id="IPR012373">
    <property type="entry name" value="Ferrdict_sens_TM"/>
</dbReference>
<dbReference type="AlphaFoldDB" id="A0A5K7XEE4"/>
<evidence type="ECO:0000256" key="1">
    <source>
        <dbReference type="SAM" id="MobiDB-lite"/>
    </source>
</evidence>
<keyword evidence="2" id="KW-0812">Transmembrane</keyword>
<dbReference type="Pfam" id="PF13385">
    <property type="entry name" value="Laminin_G_3"/>
    <property type="match status" value="1"/>
</dbReference>
<organism evidence="3 4">
    <name type="scientific">Lacipirellula parvula</name>
    <dbReference type="NCBI Taxonomy" id="2650471"/>
    <lineage>
        <taxon>Bacteria</taxon>
        <taxon>Pseudomonadati</taxon>
        <taxon>Planctomycetota</taxon>
        <taxon>Planctomycetia</taxon>
        <taxon>Pirellulales</taxon>
        <taxon>Lacipirellulaceae</taxon>
        <taxon>Lacipirellula</taxon>
    </lineage>
</organism>
<dbReference type="PANTHER" id="PTHR30273">
    <property type="entry name" value="PERIPLASMIC SIGNAL SENSOR AND SIGMA FACTOR ACTIVATOR FECR-RELATED"/>
    <property type="match status" value="1"/>
</dbReference>
<feature type="region of interest" description="Disordered" evidence="1">
    <location>
        <begin position="90"/>
        <end position="109"/>
    </location>
</feature>
<reference evidence="4" key="1">
    <citation type="submission" date="2019-10" db="EMBL/GenBank/DDBJ databases">
        <title>Lacipirellula parvula gen. nov., sp. nov., representing a lineage of planctomycetes widespread in freshwater anoxic habitats, and description of the family Lacipirellulaceae.</title>
        <authorList>
            <person name="Dedysh S.N."/>
            <person name="Kulichevskaya I.S."/>
            <person name="Beletsky A.V."/>
            <person name="Rakitin A.L."/>
            <person name="Mardanov A.V."/>
            <person name="Ivanova A.A."/>
            <person name="Saltykova V.X."/>
            <person name="Rijpstra W.I.C."/>
            <person name="Sinninghe Damste J.S."/>
            <person name="Ravin N.V."/>
        </authorList>
    </citation>
    <scope>NUCLEOTIDE SEQUENCE [LARGE SCALE GENOMIC DNA]</scope>
    <source>
        <strain evidence="4">PX69</strain>
    </source>
</reference>
<dbReference type="RefSeq" id="WP_152100651.1">
    <property type="nucleotide sequence ID" value="NZ_AP021861.1"/>
</dbReference>
<dbReference type="EMBL" id="AP021861">
    <property type="protein sequence ID" value="BBO35234.1"/>
    <property type="molecule type" value="Genomic_DNA"/>
</dbReference>
<accession>A0A5K7XEE4</accession>
<evidence type="ECO:0008006" key="5">
    <source>
        <dbReference type="Google" id="ProtNLM"/>
    </source>
</evidence>